<reference evidence="4 6" key="1">
    <citation type="submission" date="2022-04" db="EMBL/GenBank/DDBJ databases">
        <title>Chromosome-level reference genomes for two strains of Caenorhabditis briggsae: an improved platform for comparative genomics.</title>
        <authorList>
            <person name="Stevens L."/>
            <person name="Andersen E."/>
        </authorList>
    </citation>
    <scope>NUCLEOTIDE SEQUENCE [LARGE SCALE GENOMIC DNA]</scope>
    <source>
        <strain evidence="4">VX34</strain>
        <tissue evidence="4">Whole-organism</tissue>
    </source>
</reference>
<sequence>MYNRSFRVPKRLDTVTIPMFGSERLPSTRSERCLPRITTAFVSDCSDMQCLSPNRERNNANPRLVRGRIVYKSKRTLHRVDAQTPSRDSSLYAQPPARRHLSQPAREGSLRACRSHESLLSSAHSTHMIELDNENCLHPIHASIMDVPNCFRMQQTYYACRSQNERAKWMEHLRRSMNPRRDLQKRTENSLLIWILEGKGLPAKRKYYCEMTLDKTLYGKTSAKARGDNVFWGENFEFQMLPKIEEICISLFRESDSKKKKDTLIGYVIIGIDQLASKSPVERW</sequence>
<reference evidence="3 5" key="2">
    <citation type="submission" date="2022-05" db="EMBL/GenBank/DDBJ databases">
        <title>Chromosome-level reference genomes for two strains of Caenorhabditis briggsae: an improved platform for comparative genomics.</title>
        <authorList>
            <person name="Stevens L."/>
            <person name="Andersen E.C."/>
        </authorList>
    </citation>
    <scope>NUCLEOTIDE SEQUENCE [LARGE SCALE GENOMIC DNA]</scope>
    <source>
        <strain evidence="3">QX1410_ONT</strain>
        <tissue evidence="3">Whole-organism</tissue>
    </source>
</reference>
<keyword evidence="6" id="KW-1185">Reference proteome</keyword>
<dbReference type="EMBL" id="CP092625">
    <property type="protein sequence ID" value="UMM39337.1"/>
    <property type="molecule type" value="Genomic_DNA"/>
</dbReference>
<evidence type="ECO:0000313" key="6">
    <source>
        <dbReference type="Proteomes" id="UP000829354"/>
    </source>
</evidence>
<dbReference type="InterPro" id="IPR039360">
    <property type="entry name" value="Ras_GTPase"/>
</dbReference>
<evidence type="ECO:0000259" key="2">
    <source>
        <dbReference type="PROSITE" id="PS50004"/>
    </source>
</evidence>
<protein>
    <recommendedName>
        <fullName evidence="2">C2 domain-containing protein</fullName>
    </recommendedName>
</protein>
<evidence type="ECO:0000313" key="3">
    <source>
        <dbReference type="EMBL" id="ULT80040.1"/>
    </source>
</evidence>
<gene>
    <name evidence="3" type="ORF">L3Y34_010548</name>
    <name evidence="4" type="ORF">L5515_016433</name>
</gene>
<dbReference type="InterPro" id="IPR000008">
    <property type="entry name" value="C2_dom"/>
</dbReference>
<dbReference type="PANTHER" id="PTHR10194">
    <property type="entry name" value="RAS GTPASE-ACTIVATING PROTEINS"/>
    <property type="match status" value="1"/>
</dbReference>
<dbReference type="PANTHER" id="PTHR10194:SF60">
    <property type="entry name" value="RAS GTPASE-ACTIVATING PROTEIN RASKOL"/>
    <property type="match status" value="1"/>
</dbReference>
<evidence type="ECO:0000256" key="1">
    <source>
        <dbReference type="SAM" id="MobiDB-lite"/>
    </source>
</evidence>
<name>A0AAE8ZRV8_CAEBR</name>
<dbReference type="AlphaFoldDB" id="A0AAE8ZRV8"/>
<dbReference type="EMBL" id="CP090896">
    <property type="protein sequence ID" value="ULT80040.1"/>
    <property type="molecule type" value="Genomic_DNA"/>
</dbReference>
<dbReference type="Gene3D" id="2.60.40.150">
    <property type="entry name" value="C2 domain"/>
    <property type="match status" value="1"/>
</dbReference>
<dbReference type="InterPro" id="IPR057606">
    <property type="entry name" value="SynGAP1-like_PH"/>
</dbReference>
<organism evidence="3 5">
    <name type="scientific">Caenorhabditis briggsae</name>
    <dbReference type="NCBI Taxonomy" id="6238"/>
    <lineage>
        <taxon>Eukaryota</taxon>
        <taxon>Metazoa</taxon>
        <taxon>Ecdysozoa</taxon>
        <taxon>Nematoda</taxon>
        <taxon>Chromadorea</taxon>
        <taxon>Rhabditida</taxon>
        <taxon>Rhabditina</taxon>
        <taxon>Rhabditomorpha</taxon>
        <taxon>Rhabditoidea</taxon>
        <taxon>Rhabditidae</taxon>
        <taxon>Peloderinae</taxon>
        <taxon>Caenorhabditis</taxon>
    </lineage>
</organism>
<dbReference type="SMART" id="SM00239">
    <property type="entry name" value="C2"/>
    <property type="match status" value="1"/>
</dbReference>
<feature type="domain" description="C2" evidence="2">
    <location>
        <begin position="169"/>
        <end position="284"/>
    </location>
</feature>
<feature type="compositionally biased region" description="Polar residues" evidence="1">
    <location>
        <begin position="83"/>
        <end position="92"/>
    </location>
</feature>
<evidence type="ECO:0000313" key="4">
    <source>
        <dbReference type="EMBL" id="UMM39337.1"/>
    </source>
</evidence>
<feature type="region of interest" description="Disordered" evidence="1">
    <location>
        <begin position="78"/>
        <end position="108"/>
    </location>
</feature>
<dbReference type="SUPFAM" id="SSF49562">
    <property type="entry name" value="C2 domain (Calcium/lipid-binding domain, CaLB)"/>
    <property type="match status" value="1"/>
</dbReference>
<evidence type="ECO:0000313" key="5">
    <source>
        <dbReference type="Proteomes" id="UP000827892"/>
    </source>
</evidence>
<dbReference type="Pfam" id="PF25321">
    <property type="entry name" value="PH_RASGAP"/>
    <property type="match status" value="1"/>
</dbReference>
<dbReference type="Proteomes" id="UP000829354">
    <property type="component" value="Chromosome X"/>
</dbReference>
<proteinExistence type="predicted"/>
<dbReference type="PROSITE" id="PS50004">
    <property type="entry name" value="C2"/>
    <property type="match status" value="1"/>
</dbReference>
<accession>A0AAE8ZRV8</accession>
<dbReference type="InterPro" id="IPR035892">
    <property type="entry name" value="C2_domain_sf"/>
</dbReference>
<dbReference type="Pfam" id="PF00168">
    <property type="entry name" value="C2"/>
    <property type="match status" value="1"/>
</dbReference>
<dbReference type="Proteomes" id="UP000827892">
    <property type="component" value="Chromosome X"/>
</dbReference>